<dbReference type="NCBIfam" id="NF003588">
    <property type="entry name" value="PRK05254.1-1"/>
    <property type="match status" value="1"/>
</dbReference>
<comment type="caution">
    <text evidence="8">The sequence shown here is derived from an EMBL/GenBank/DDBJ whole genome shotgun (WGS) entry which is preliminary data.</text>
</comment>
<dbReference type="NCBIfam" id="TIGR00628">
    <property type="entry name" value="ung"/>
    <property type="match status" value="1"/>
</dbReference>
<evidence type="ECO:0000313" key="9">
    <source>
        <dbReference type="Proteomes" id="UP000713479"/>
    </source>
</evidence>
<dbReference type="InterPro" id="IPR018085">
    <property type="entry name" value="Ura-DNA_Glyclase_AS"/>
</dbReference>
<dbReference type="Proteomes" id="UP000713479">
    <property type="component" value="Unassembled WGS sequence"/>
</dbReference>
<gene>
    <name evidence="8" type="ORF">E7Z74_06495</name>
</gene>
<comment type="similarity">
    <text evidence="2">Belongs to the uracil-DNA glycosylase (UDG) superfamily. UNG family.</text>
</comment>
<accession>A0A8T3VR55</accession>
<dbReference type="PROSITE" id="PS00130">
    <property type="entry name" value="U_DNA_GLYCOSYLASE"/>
    <property type="match status" value="1"/>
</dbReference>
<dbReference type="AlphaFoldDB" id="A0A8T3VR55"/>
<dbReference type="CDD" id="cd10027">
    <property type="entry name" value="UDG-F1-like"/>
    <property type="match status" value="1"/>
</dbReference>
<keyword evidence="8" id="KW-0326">Glycosidase</keyword>
<evidence type="ECO:0000313" key="8">
    <source>
        <dbReference type="EMBL" id="MBE6510898.1"/>
    </source>
</evidence>
<dbReference type="EC" id="3.2.2.27" evidence="3"/>
<evidence type="ECO:0000256" key="3">
    <source>
        <dbReference type="ARBA" id="ARBA00012030"/>
    </source>
</evidence>
<evidence type="ECO:0000256" key="2">
    <source>
        <dbReference type="ARBA" id="ARBA00008184"/>
    </source>
</evidence>
<evidence type="ECO:0000256" key="1">
    <source>
        <dbReference type="ARBA" id="ARBA00001400"/>
    </source>
</evidence>
<dbReference type="NCBIfam" id="NF003591">
    <property type="entry name" value="PRK05254.1-4"/>
    <property type="match status" value="1"/>
</dbReference>
<dbReference type="EMBL" id="SUTF01000007">
    <property type="protein sequence ID" value="MBE6510898.1"/>
    <property type="molecule type" value="Genomic_DNA"/>
</dbReference>
<dbReference type="SUPFAM" id="SSF52141">
    <property type="entry name" value="Uracil-DNA glycosylase-like"/>
    <property type="match status" value="1"/>
</dbReference>
<keyword evidence="4" id="KW-0227">DNA damage</keyword>
<dbReference type="PANTHER" id="PTHR11264:SF0">
    <property type="entry name" value="URACIL-DNA GLYCOSYLASE"/>
    <property type="match status" value="1"/>
</dbReference>
<evidence type="ECO:0000256" key="5">
    <source>
        <dbReference type="ARBA" id="ARBA00022801"/>
    </source>
</evidence>
<sequence>MIGNDWDSILNEEFEKEYFKEIMEFIEEEYSSKTVYPPKEEIFNAFKFTPASKVKVVILGQDPYHEEGQAHGLAFSTPEGRPIPRSLKNIFKEIEDEYNYPIPDSGCLEKWAKQGVFLLNTVLTVREGEANSHSDCGWQTFTDNVIKALNEQPQPIVFLLWGKQAEKKMELLENPNHLVLVTSHPSPFSARRGFFGCNHFRLANEYLRKNDIEEIDWKLSTTAQL</sequence>
<proteinExistence type="inferred from homology"/>
<name>A0A8T3VR55_9EURY</name>
<comment type="catalytic activity">
    <reaction evidence="1">
        <text>Hydrolyzes single-stranded DNA or mismatched double-stranded DNA and polynucleotides, releasing free uracil.</text>
        <dbReference type="EC" id="3.2.2.27"/>
    </reaction>
</comment>
<evidence type="ECO:0000256" key="6">
    <source>
        <dbReference type="ARBA" id="ARBA00023204"/>
    </source>
</evidence>
<dbReference type="GO" id="GO:0004844">
    <property type="term" value="F:uracil DNA N-glycosylase activity"/>
    <property type="evidence" value="ECO:0007669"/>
    <property type="project" value="UniProtKB-EC"/>
</dbReference>
<dbReference type="GO" id="GO:0097510">
    <property type="term" value="P:base-excision repair, AP site formation via deaminated base removal"/>
    <property type="evidence" value="ECO:0007669"/>
    <property type="project" value="TreeGrafter"/>
</dbReference>
<evidence type="ECO:0000259" key="7">
    <source>
        <dbReference type="SMART" id="SM00986"/>
    </source>
</evidence>
<dbReference type="Gene3D" id="3.40.470.10">
    <property type="entry name" value="Uracil-DNA glycosylase-like domain"/>
    <property type="match status" value="1"/>
</dbReference>
<dbReference type="HAMAP" id="MF_00148">
    <property type="entry name" value="UDG"/>
    <property type="match status" value="1"/>
</dbReference>
<dbReference type="InterPro" id="IPR036895">
    <property type="entry name" value="Uracil-DNA_glycosylase-like_sf"/>
</dbReference>
<dbReference type="InterPro" id="IPR005122">
    <property type="entry name" value="Uracil-DNA_glycosylase-like"/>
</dbReference>
<dbReference type="SMART" id="SM00986">
    <property type="entry name" value="UDG"/>
    <property type="match status" value="1"/>
</dbReference>
<dbReference type="SMART" id="SM00987">
    <property type="entry name" value="UreE_C"/>
    <property type="match status" value="1"/>
</dbReference>
<keyword evidence="6" id="KW-0234">DNA repair</keyword>
<keyword evidence="5 8" id="KW-0378">Hydrolase</keyword>
<dbReference type="PANTHER" id="PTHR11264">
    <property type="entry name" value="URACIL-DNA GLYCOSYLASE"/>
    <property type="match status" value="1"/>
</dbReference>
<dbReference type="InterPro" id="IPR002043">
    <property type="entry name" value="UDG_fam1"/>
</dbReference>
<feature type="domain" description="Uracil-DNA glycosylase-like" evidence="7">
    <location>
        <begin position="47"/>
        <end position="207"/>
    </location>
</feature>
<reference evidence="8" key="1">
    <citation type="submission" date="2019-04" db="EMBL/GenBank/DDBJ databases">
        <title>Evolution of Biomass-Degrading Anaerobic Consortia Revealed by Metagenomics.</title>
        <authorList>
            <person name="Peng X."/>
        </authorList>
    </citation>
    <scope>NUCLEOTIDE SEQUENCE</scope>
    <source>
        <strain evidence="8">SIG13</strain>
    </source>
</reference>
<evidence type="ECO:0000256" key="4">
    <source>
        <dbReference type="ARBA" id="ARBA00022763"/>
    </source>
</evidence>
<dbReference type="FunFam" id="3.40.470.10:FF:000001">
    <property type="entry name" value="Uracil-DNA glycosylase"/>
    <property type="match status" value="1"/>
</dbReference>
<protein>
    <recommendedName>
        <fullName evidence="3">uracil-DNA glycosylase</fullName>
        <ecNumber evidence="3">3.2.2.27</ecNumber>
    </recommendedName>
</protein>
<dbReference type="NCBIfam" id="NF003592">
    <property type="entry name" value="PRK05254.1-5"/>
    <property type="match status" value="1"/>
</dbReference>
<organism evidence="8 9">
    <name type="scientific">Methanobrevibacter millerae</name>
    <dbReference type="NCBI Taxonomy" id="230361"/>
    <lineage>
        <taxon>Archaea</taxon>
        <taxon>Methanobacteriati</taxon>
        <taxon>Methanobacteriota</taxon>
        <taxon>Methanomada group</taxon>
        <taxon>Methanobacteria</taxon>
        <taxon>Methanobacteriales</taxon>
        <taxon>Methanobacteriaceae</taxon>
        <taxon>Methanobrevibacter</taxon>
    </lineage>
</organism>
<dbReference type="Pfam" id="PF03167">
    <property type="entry name" value="UDG"/>
    <property type="match status" value="1"/>
</dbReference>
<dbReference type="NCBIfam" id="NF003589">
    <property type="entry name" value="PRK05254.1-2"/>
    <property type="match status" value="1"/>
</dbReference>